<keyword evidence="7" id="KW-0411">Iron-sulfur</keyword>
<dbReference type="GO" id="GO:0046872">
    <property type="term" value="F:metal ion binding"/>
    <property type="evidence" value="ECO:0007669"/>
    <property type="project" value="UniProtKB-KW"/>
</dbReference>
<evidence type="ECO:0000256" key="9">
    <source>
        <dbReference type="ARBA" id="ARBA00023125"/>
    </source>
</evidence>
<evidence type="ECO:0000256" key="11">
    <source>
        <dbReference type="ARBA" id="ARBA00023163"/>
    </source>
</evidence>
<dbReference type="InterPro" id="IPR003482">
    <property type="entry name" value="Whib"/>
</dbReference>
<dbReference type="GO" id="GO:0005737">
    <property type="term" value="C:cytoplasm"/>
    <property type="evidence" value="ECO:0007669"/>
    <property type="project" value="UniProtKB-SubCell"/>
</dbReference>
<accession>A0A2S9Q1M9</accession>
<evidence type="ECO:0000256" key="10">
    <source>
        <dbReference type="ARBA" id="ARBA00023157"/>
    </source>
</evidence>
<dbReference type="GO" id="GO:0051539">
    <property type="term" value="F:4 iron, 4 sulfur cluster binding"/>
    <property type="evidence" value="ECO:0007669"/>
    <property type="project" value="UniProtKB-KW"/>
</dbReference>
<keyword evidence="14" id="KW-1185">Reference proteome</keyword>
<evidence type="ECO:0000256" key="4">
    <source>
        <dbReference type="ARBA" id="ARBA00022485"/>
    </source>
</evidence>
<dbReference type="Pfam" id="PF02467">
    <property type="entry name" value="Whib"/>
    <property type="match status" value="1"/>
</dbReference>
<comment type="caution">
    <text evidence="13">The sequence shown here is derived from an EMBL/GenBank/DDBJ whole genome shotgun (WGS) entry which is preliminary data.</text>
</comment>
<evidence type="ECO:0000259" key="12">
    <source>
        <dbReference type="PROSITE" id="PS51674"/>
    </source>
</evidence>
<keyword evidence="6" id="KW-0408">Iron</keyword>
<dbReference type="PROSITE" id="PS51674">
    <property type="entry name" value="4FE4S_WBL"/>
    <property type="match status" value="1"/>
</dbReference>
<evidence type="ECO:0000256" key="7">
    <source>
        <dbReference type="ARBA" id="ARBA00023014"/>
    </source>
</evidence>
<evidence type="ECO:0000256" key="3">
    <source>
        <dbReference type="ARBA" id="ARBA00006597"/>
    </source>
</evidence>
<protein>
    <submittedName>
        <fullName evidence="13">WhiB family transcriptional regulator</fullName>
    </submittedName>
</protein>
<keyword evidence="4" id="KW-0004">4Fe-4S</keyword>
<dbReference type="GO" id="GO:0045892">
    <property type="term" value="P:negative regulation of DNA-templated transcription"/>
    <property type="evidence" value="ECO:0007669"/>
    <property type="project" value="TreeGrafter"/>
</dbReference>
<organism evidence="13 14">
    <name type="scientific">Streptomyces solincola</name>
    <dbReference type="NCBI Taxonomy" id="2100817"/>
    <lineage>
        <taxon>Bacteria</taxon>
        <taxon>Bacillati</taxon>
        <taxon>Actinomycetota</taxon>
        <taxon>Actinomycetes</taxon>
        <taxon>Kitasatosporales</taxon>
        <taxon>Streptomycetaceae</taxon>
        <taxon>Streptomyces</taxon>
    </lineage>
</organism>
<evidence type="ECO:0000256" key="5">
    <source>
        <dbReference type="ARBA" id="ARBA00022723"/>
    </source>
</evidence>
<dbReference type="PANTHER" id="PTHR38839">
    <property type="entry name" value="TRANSCRIPTIONAL REGULATOR WHID-RELATED"/>
    <property type="match status" value="1"/>
</dbReference>
<dbReference type="InterPro" id="IPR034768">
    <property type="entry name" value="4FE4S_WBL"/>
</dbReference>
<dbReference type="GO" id="GO:0047134">
    <property type="term" value="F:protein-disulfide reductase [NAD(P)H] activity"/>
    <property type="evidence" value="ECO:0007669"/>
    <property type="project" value="TreeGrafter"/>
</dbReference>
<sequence length="101" mass="11236">MIPAFMTESPCSRIDPEAMFPAPSDTAAITFAKEQVCGTCHFRAQCLEWAISPFSRSEYGIFGGHTEEERRDLVKARKLAKPVRLNYGPLPPKHQRLSAAA</sequence>
<name>A0A2S9Q1M9_9ACTN</name>
<evidence type="ECO:0000256" key="8">
    <source>
        <dbReference type="ARBA" id="ARBA00023015"/>
    </source>
</evidence>
<comment type="subcellular location">
    <subcellularLocation>
        <location evidence="2">Cytoplasm</location>
    </subcellularLocation>
</comment>
<keyword evidence="10" id="KW-1015">Disulfide bond</keyword>
<dbReference type="GO" id="GO:0045454">
    <property type="term" value="P:cell redox homeostasis"/>
    <property type="evidence" value="ECO:0007669"/>
    <property type="project" value="TreeGrafter"/>
</dbReference>
<keyword evidence="11" id="KW-0804">Transcription</keyword>
<evidence type="ECO:0000256" key="2">
    <source>
        <dbReference type="ARBA" id="ARBA00004496"/>
    </source>
</evidence>
<dbReference type="GO" id="GO:0003677">
    <property type="term" value="F:DNA binding"/>
    <property type="evidence" value="ECO:0007669"/>
    <property type="project" value="UniProtKB-KW"/>
</dbReference>
<proteinExistence type="inferred from homology"/>
<keyword evidence="5" id="KW-0479">Metal-binding</keyword>
<dbReference type="AlphaFoldDB" id="A0A2S9Q1M9"/>
<evidence type="ECO:0000256" key="1">
    <source>
        <dbReference type="ARBA" id="ARBA00001966"/>
    </source>
</evidence>
<keyword evidence="8" id="KW-0805">Transcription regulation</keyword>
<comment type="similarity">
    <text evidence="3">Belongs to the WhiB family.</text>
</comment>
<dbReference type="EMBL" id="PVLV01000049">
    <property type="protein sequence ID" value="PRH80571.1"/>
    <property type="molecule type" value="Genomic_DNA"/>
</dbReference>
<reference evidence="13 14" key="1">
    <citation type="submission" date="2018-03" db="EMBL/GenBank/DDBJ databases">
        <title>Novel Streptomyces sp. from soil.</title>
        <authorList>
            <person name="Tan G.Y.A."/>
            <person name="Lee Z.Y."/>
        </authorList>
    </citation>
    <scope>NUCLEOTIDE SEQUENCE [LARGE SCALE GENOMIC DNA]</scope>
    <source>
        <strain evidence="13 14">ST5x</strain>
    </source>
</reference>
<evidence type="ECO:0000256" key="6">
    <source>
        <dbReference type="ARBA" id="ARBA00023004"/>
    </source>
</evidence>
<comment type="cofactor">
    <cofactor evidence="1">
        <name>[4Fe-4S] cluster</name>
        <dbReference type="ChEBI" id="CHEBI:49883"/>
    </cofactor>
</comment>
<evidence type="ECO:0000313" key="13">
    <source>
        <dbReference type="EMBL" id="PRH80571.1"/>
    </source>
</evidence>
<keyword evidence="9" id="KW-0238">DNA-binding</keyword>
<dbReference type="Proteomes" id="UP000239322">
    <property type="component" value="Unassembled WGS sequence"/>
</dbReference>
<evidence type="ECO:0000313" key="14">
    <source>
        <dbReference type="Proteomes" id="UP000239322"/>
    </source>
</evidence>
<dbReference type="OrthoDB" id="3869337at2"/>
<feature type="domain" description="4Fe-4S Wbl-type" evidence="12">
    <location>
        <begin position="10"/>
        <end position="72"/>
    </location>
</feature>
<gene>
    <name evidence="13" type="ORF">C6N75_03440</name>
</gene>